<feature type="signal peptide" evidence="1">
    <location>
        <begin position="1"/>
        <end position="19"/>
    </location>
</feature>
<reference evidence="3 4" key="1">
    <citation type="submission" date="2018-10" db="EMBL/GenBank/DDBJ databases">
        <title>Genomic Encyclopedia of Archaeal and Bacterial Type Strains, Phase II (KMG-II): from individual species to whole genera.</title>
        <authorList>
            <person name="Goeker M."/>
        </authorList>
    </citation>
    <scope>NUCLEOTIDE SEQUENCE [LARGE SCALE GENOMIC DNA]</scope>
    <source>
        <strain evidence="3 4">DSM 18602</strain>
    </source>
</reference>
<evidence type="ECO:0000313" key="4">
    <source>
        <dbReference type="Proteomes" id="UP000268007"/>
    </source>
</evidence>
<comment type="caution">
    <text evidence="3">The sequence shown here is derived from an EMBL/GenBank/DDBJ whole genome shotgun (WGS) entry which is preliminary data.</text>
</comment>
<dbReference type="Proteomes" id="UP000268007">
    <property type="component" value="Unassembled WGS sequence"/>
</dbReference>
<evidence type="ECO:0000259" key="2">
    <source>
        <dbReference type="Pfam" id="PF13568"/>
    </source>
</evidence>
<dbReference type="AlphaFoldDB" id="A0A495IY10"/>
<dbReference type="Pfam" id="PF13568">
    <property type="entry name" value="OMP_b-brl_2"/>
    <property type="match status" value="1"/>
</dbReference>
<dbReference type="EMBL" id="RBKU01000001">
    <property type="protein sequence ID" value="RKR81586.1"/>
    <property type="molecule type" value="Genomic_DNA"/>
</dbReference>
<keyword evidence="4" id="KW-1185">Reference proteome</keyword>
<accession>A0A495IY10</accession>
<evidence type="ECO:0000313" key="3">
    <source>
        <dbReference type="EMBL" id="RKR81586.1"/>
    </source>
</evidence>
<name>A0A495IY10_9SPHI</name>
<feature type="chain" id="PRO_5019790719" evidence="1">
    <location>
        <begin position="20"/>
        <end position="201"/>
    </location>
</feature>
<evidence type="ECO:0000256" key="1">
    <source>
        <dbReference type="SAM" id="SignalP"/>
    </source>
</evidence>
<proteinExistence type="predicted"/>
<feature type="domain" description="Outer membrane protein beta-barrel" evidence="2">
    <location>
        <begin position="20"/>
        <end position="171"/>
    </location>
</feature>
<gene>
    <name evidence="3" type="ORF">BDD43_1735</name>
</gene>
<dbReference type="OrthoDB" id="947434at2"/>
<sequence length="201" mass="21727">MKKSILIAAALLVAGAVNAQVKIGATGGLDVSNIIKTNDNNFDTKYTTGFNAGITLEIPIVGPLGIEPEVLYAQKGYKANIPSGDFTQTRNFVDVPLLARIKLADGFAVLVGPQFSFATSTRNVYSNGISTTTQTQYNNDRDNLRKNIVGGVAGFSIDLSKSVDFRARYALDLQKNNGDGTSQTPEYRNQVFQFGLAFKVY</sequence>
<dbReference type="InterPro" id="IPR025665">
    <property type="entry name" value="Beta-barrel_OMP_2"/>
</dbReference>
<keyword evidence="1" id="KW-0732">Signal</keyword>
<protein>
    <submittedName>
        <fullName evidence="3">Outer membrane protein with beta-barrel domain</fullName>
    </submittedName>
</protein>
<dbReference type="RefSeq" id="WP_121197271.1">
    <property type="nucleotide sequence ID" value="NZ_RBKU01000001.1"/>
</dbReference>
<organism evidence="3 4">
    <name type="scientific">Mucilaginibacter gracilis</name>
    <dbReference type="NCBI Taxonomy" id="423350"/>
    <lineage>
        <taxon>Bacteria</taxon>
        <taxon>Pseudomonadati</taxon>
        <taxon>Bacteroidota</taxon>
        <taxon>Sphingobacteriia</taxon>
        <taxon>Sphingobacteriales</taxon>
        <taxon>Sphingobacteriaceae</taxon>
        <taxon>Mucilaginibacter</taxon>
    </lineage>
</organism>